<accession>A0A1H0LTV1</accession>
<dbReference type="EMBL" id="FNJH01000001">
    <property type="protein sequence ID" value="SDO71679.1"/>
    <property type="molecule type" value="Genomic_DNA"/>
</dbReference>
<proteinExistence type="predicted"/>
<dbReference type="Proteomes" id="UP000183042">
    <property type="component" value="Unassembled WGS sequence"/>
</dbReference>
<protein>
    <submittedName>
        <fullName evidence="1">Uncharacterized protein</fullName>
    </submittedName>
</protein>
<sequence>MRRVCPAVKCWSLGVSPIKRFTDLRELFVKTQGCHSVISKTIKEQP</sequence>
<gene>
    <name evidence="1" type="ORF">SAMN05216596_1011261</name>
</gene>
<comment type="caution">
    <text evidence="1">The sequence shown here is derived from an EMBL/GenBank/DDBJ whole genome shotgun (WGS) entry which is preliminary data.</text>
</comment>
<organism evidence="1 2">
    <name type="scientific">Pseudomonas congelans</name>
    <dbReference type="NCBI Taxonomy" id="200452"/>
    <lineage>
        <taxon>Bacteria</taxon>
        <taxon>Pseudomonadati</taxon>
        <taxon>Pseudomonadota</taxon>
        <taxon>Gammaproteobacteria</taxon>
        <taxon>Pseudomonadales</taxon>
        <taxon>Pseudomonadaceae</taxon>
        <taxon>Pseudomonas</taxon>
    </lineage>
</organism>
<evidence type="ECO:0000313" key="2">
    <source>
        <dbReference type="Proteomes" id="UP000183042"/>
    </source>
</evidence>
<name>A0A1H0LTV1_9PSED</name>
<evidence type="ECO:0000313" key="1">
    <source>
        <dbReference type="EMBL" id="SDO71679.1"/>
    </source>
</evidence>
<reference evidence="1 2" key="1">
    <citation type="submission" date="2016-10" db="EMBL/GenBank/DDBJ databases">
        <authorList>
            <person name="Varghese N."/>
            <person name="Submissions S."/>
        </authorList>
    </citation>
    <scope>NUCLEOTIDE SEQUENCE [LARGE SCALE GENOMIC DNA]</scope>
    <source>
        <strain evidence="1 2">DSM 14939</strain>
    </source>
</reference>
<keyword evidence="2" id="KW-1185">Reference proteome</keyword>